<dbReference type="InterPro" id="IPR014780">
    <property type="entry name" value="tRNA_psdUridine_synth_TruB"/>
</dbReference>
<evidence type="ECO:0000256" key="2">
    <source>
        <dbReference type="ARBA" id="ARBA00022694"/>
    </source>
</evidence>
<name>A0A3B0V4I6_9ZZZZ</name>
<sequence length="268" mass="28650">MNDGLAAVSGRQEFSAGIFLVDKPRGATSFAMVRQVRRLLGIKKVGHAGTLDPFATGLLIICAGRPATRLIERFMSGRKTYRALLQLGVETETQDPEGRVVASSPVPALTGDDIRICLQAFIGPRMQVPPHFSAVKYKGKPLYYYARKGIKIDKEARPIEIFSLDLNGYDPGSRQLEITVTCSRGTYIRVLALDIGRQLGCGAHLRELRRLGSGIFTTADSLAGEALSGPAGLQHLLTGVIPVERAVAMMDAADDAAGKGVAAALTTS</sequence>
<dbReference type="GO" id="GO:1990481">
    <property type="term" value="P:mRNA pseudouridine synthesis"/>
    <property type="evidence" value="ECO:0007669"/>
    <property type="project" value="TreeGrafter"/>
</dbReference>
<dbReference type="Pfam" id="PF01509">
    <property type="entry name" value="TruB_N"/>
    <property type="match status" value="1"/>
</dbReference>
<protein>
    <recommendedName>
        <fullName evidence="1">tRNA pseudouridine(55) synthase</fullName>
        <ecNumber evidence="1">5.4.99.25</ecNumber>
    </recommendedName>
</protein>
<dbReference type="EMBL" id="UOEY01000052">
    <property type="protein sequence ID" value="VAW37871.1"/>
    <property type="molecule type" value="Genomic_DNA"/>
</dbReference>
<evidence type="ECO:0000259" key="5">
    <source>
        <dbReference type="Pfam" id="PF16198"/>
    </source>
</evidence>
<dbReference type="SUPFAM" id="SSF55120">
    <property type="entry name" value="Pseudouridine synthase"/>
    <property type="match status" value="1"/>
</dbReference>
<dbReference type="Pfam" id="PF16198">
    <property type="entry name" value="TruB_C_2"/>
    <property type="match status" value="1"/>
</dbReference>
<gene>
    <name evidence="6" type="ORF">MNBD_DELTA04-1207</name>
</gene>
<dbReference type="CDD" id="cd02573">
    <property type="entry name" value="PseudoU_synth_EcTruB"/>
    <property type="match status" value="1"/>
</dbReference>
<dbReference type="GO" id="GO:0006400">
    <property type="term" value="P:tRNA modification"/>
    <property type="evidence" value="ECO:0007669"/>
    <property type="project" value="TreeGrafter"/>
</dbReference>
<dbReference type="Gene3D" id="3.30.2350.10">
    <property type="entry name" value="Pseudouridine synthase"/>
    <property type="match status" value="1"/>
</dbReference>
<dbReference type="GO" id="GO:0003723">
    <property type="term" value="F:RNA binding"/>
    <property type="evidence" value="ECO:0007669"/>
    <property type="project" value="InterPro"/>
</dbReference>
<evidence type="ECO:0000313" key="6">
    <source>
        <dbReference type="EMBL" id="VAW37871.1"/>
    </source>
</evidence>
<dbReference type="NCBIfam" id="TIGR00431">
    <property type="entry name" value="TruB"/>
    <property type="match status" value="1"/>
</dbReference>
<evidence type="ECO:0000256" key="3">
    <source>
        <dbReference type="ARBA" id="ARBA00023235"/>
    </source>
</evidence>
<evidence type="ECO:0000256" key="1">
    <source>
        <dbReference type="ARBA" id="ARBA00012787"/>
    </source>
</evidence>
<dbReference type="InterPro" id="IPR002501">
    <property type="entry name" value="PsdUridine_synth_N"/>
</dbReference>
<dbReference type="GO" id="GO:0160148">
    <property type="term" value="F:tRNA pseudouridine(55) synthase activity"/>
    <property type="evidence" value="ECO:0007669"/>
    <property type="project" value="UniProtKB-EC"/>
</dbReference>
<dbReference type="InterPro" id="IPR020103">
    <property type="entry name" value="PsdUridine_synth_cat_dom_sf"/>
</dbReference>
<dbReference type="HAMAP" id="MF_01080">
    <property type="entry name" value="TruB_bact"/>
    <property type="match status" value="1"/>
</dbReference>
<keyword evidence="3 6" id="KW-0413">Isomerase</keyword>
<dbReference type="PANTHER" id="PTHR13767:SF2">
    <property type="entry name" value="PSEUDOURIDYLATE SYNTHASE TRUB1"/>
    <property type="match status" value="1"/>
</dbReference>
<feature type="domain" description="Pseudouridine synthase II N-terminal" evidence="4">
    <location>
        <begin position="37"/>
        <end position="188"/>
    </location>
</feature>
<dbReference type="EC" id="5.4.99.25" evidence="1"/>
<evidence type="ECO:0000259" key="4">
    <source>
        <dbReference type="Pfam" id="PF01509"/>
    </source>
</evidence>
<feature type="domain" description="tRNA pseudouridylate synthase B C-terminal" evidence="5">
    <location>
        <begin position="189"/>
        <end position="229"/>
    </location>
</feature>
<dbReference type="PANTHER" id="PTHR13767">
    <property type="entry name" value="TRNA-PSEUDOURIDINE SYNTHASE"/>
    <property type="match status" value="1"/>
</dbReference>
<keyword evidence="2" id="KW-0819">tRNA processing</keyword>
<organism evidence="6">
    <name type="scientific">hydrothermal vent metagenome</name>
    <dbReference type="NCBI Taxonomy" id="652676"/>
    <lineage>
        <taxon>unclassified sequences</taxon>
        <taxon>metagenomes</taxon>
        <taxon>ecological metagenomes</taxon>
    </lineage>
</organism>
<dbReference type="AlphaFoldDB" id="A0A3B0V4I6"/>
<accession>A0A3B0V4I6</accession>
<proteinExistence type="inferred from homology"/>
<dbReference type="InterPro" id="IPR032819">
    <property type="entry name" value="TruB_C"/>
</dbReference>
<reference evidence="6" key="1">
    <citation type="submission" date="2018-06" db="EMBL/GenBank/DDBJ databases">
        <authorList>
            <person name="Zhirakovskaya E."/>
        </authorList>
    </citation>
    <scope>NUCLEOTIDE SEQUENCE</scope>
</reference>